<dbReference type="GO" id="GO:0003677">
    <property type="term" value="F:DNA binding"/>
    <property type="evidence" value="ECO:0007669"/>
    <property type="project" value="InterPro"/>
</dbReference>
<dbReference type="PROSITE" id="PS01112">
    <property type="entry name" value="RNA_POL_N_8KD"/>
    <property type="match status" value="1"/>
</dbReference>
<feature type="region of interest" description="Disordered" evidence="1">
    <location>
        <begin position="57"/>
        <end position="78"/>
    </location>
</feature>
<gene>
    <name evidence="2" type="ORF">Pmani_002447</name>
</gene>
<accession>A0AAE1QKC1</accession>
<dbReference type="InterPro" id="IPR020789">
    <property type="entry name" value="RNA_pol_suN_Zn-BS"/>
</dbReference>
<dbReference type="EMBL" id="JAWZYT010000176">
    <property type="protein sequence ID" value="KAK4327073.1"/>
    <property type="molecule type" value="Genomic_DNA"/>
</dbReference>
<dbReference type="GO" id="GO:0003899">
    <property type="term" value="F:DNA-directed RNA polymerase activity"/>
    <property type="evidence" value="ECO:0007669"/>
    <property type="project" value="InterPro"/>
</dbReference>
<comment type="caution">
    <text evidence="2">The sequence shown here is derived from an EMBL/GenBank/DDBJ whole genome shotgun (WGS) entry which is preliminary data.</text>
</comment>
<evidence type="ECO:0000313" key="2">
    <source>
        <dbReference type="EMBL" id="KAK4327073.1"/>
    </source>
</evidence>
<evidence type="ECO:0000256" key="1">
    <source>
        <dbReference type="SAM" id="MobiDB-lite"/>
    </source>
</evidence>
<dbReference type="Proteomes" id="UP001292094">
    <property type="component" value="Unassembled WGS sequence"/>
</dbReference>
<protein>
    <submittedName>
        <fullName evidence="2">Uncharacterized protein</fullName>
    </submittedName>
</protein>
<proteinExistence type="predicted"/>
<feature type="compositionally biased region" description="Basic and acidic residues" evidence="1">
    <location>
        <begin position="63"/>
        <end position="78"/>
    </location>
</feature>
<keyword evidence="3" id="KW-1185">Reference proteome</keyword>
<dbReference type="GO" id="GO:0006351">
    <property type="term" value="P:DNA-templated transcription"/>
    <property type="evidence" value="ECO:0007669"/>
    <property type="project" value="InterPro"/>
</dbReference>
<organism evidence="2 3">
    <name type="scientific">Petrolisthes manimaculis</name>
    <dbReference type="NCBI Taxonomy" id="1843537"/>
    <lineage>
        <taxon>Eukaryota</taxon>
        <taxon>Metazoa</taxon>
        <taxon>Ecdysozoa</taxon>
        <taxon>Arthropoda</taxon>
        <taxon>Crustacea</taxon>
        <taxon>Multicrustacea</taxon>
        <taxon>Malacostraca</taxon>
        <taxon>Eumalacostraca</taxon>
        <taxon>Eucarida</taxon>
        <taxon>Decapoda</taxon>
        <taxon>Pleocyemata</taxon>
        <taxon>Anomura</taxon>
        <taxon>Galatheoidea</taxon>
        <taxon>Porcellanidae</taxon>
        <taxon>Petrolisthes</taxon>
    </lineage>
</organism>
<dbReference type="AlphaFoldDB" id="A0AAE1QKC1"/>
<sequence length="78" mass="8311">MVPSTSPPLPLLLYPSSSTPPPLPLLLYPSSPLVPVPCLSCGSLYPSFYPSSRRVITGSLAPEDDRASSPTDTRKQGR</sequence>
<reference evidence="2" key="1">
    <citation type="submission" date="2023-11" db="EMBL/GenBank/DDBJ databases">
        <title>Genome assemblies of two species of porcelain crab, Petrolisthes cinctipes and Petrolisthes manimaculis (Anomura: Porcellanidae).</title>
        <authorList>
            <person name="Angst P."/>
        </authorList>
    </citation>
    <scope>NUCLEOTIDE SEQUENCE</scope>
    <source>
        <strain evidence="2">PB745_02</strain>
        <tissue evidence="2">Gill</tissue>
    </source>
</reference>
<evidence type="ECO:0000313" key="3">
    <source>
        <dbReference type="Proteomes" id="UP001292094"/>
    </source>
</evidence>
<dbReference type="GO" id="GO:0008270">
    <property type="term" value="F:zinc ion binding"/>
    <property type="evidence" value="ECO:0007669"/>
    <property type="project" value="InterPro"/>
</dbReference>
<name>A0AAE1QKC1_9EUCA</name>